<keyword evidence="2" id="KW-1185">Reference proteome</keyword>
<sequence>MVCVREKVLTDERLHPQSALVVEWFTVWKSLQEFFDISISHDPYIMPKSMIKKSLSNAILHPILFQEMGVLELDVLRIEK</sequence>
<dbReference type="EMBL" id="FTNO01000008">
    <property type="protein sequence ID" value="SIR96543.1"/>
    <property type="molecule type" value="Genomic_DNA"/>
</dbReference>
<reference evidence="2" key="1">
    <citation type="submission" date="2017-01" db="EMBL/GenBank/DDBJ databases">
        <authorList>
            <person name="Varghese N."/>
            <person name="Submissions S."/>
        </authorList>
    </citation>
    <scope>NUCLEOTIDE SEQUENCE [LARGE SCALE GENOMIC DNA]</scope>
    <source>
        <strain evidence="2">CGMCC 1.7737</strain>
    </source>
</reference>
<organism evidence="1 2">
    <name type="scientific">Haladaptatus litoreus</name>
    <dbReference type="NCBI Taxonomy" id="553468"/>
    <lineage>
        <taxon>Archaea</taxon>
        <taxon>Methanobacteriati</taxon>
        <taxon>Methanobacteriota</taxon>
        <taxon>Stenosarchaea group</taxon>
        <taxon>Halobacteria</taxon>
        <taxon>Halobacteriales</taxon>
        <taxon>Haladaptataceae</taxon>
        <taxon>Haladaptatus</taxon>
    </lineage>
</organism>
<accession>A0A1N7F884</accession>
<protein>
    <submittedName>
        <fullName evidence="1">Uncharacterized protein</fullName>
    </submittedName>
</protein>
<gene>
    <name evidence="1" type="ORF">SAMN05421858_4807</name>
</gene>
<name>A0A1N7F884_9EURY</name>
<dbReference type="Proteomes" id="UP000186914">
    <property type="component" value="Unassembled WGS sequence"/>
</dbReference>
<evidence type="ECO:0000313" key="1">
    <source>
        <dbReference type="EMBL" id="SIR96543.1"/>
    </source>
</evidence>
<evidence type="ECO:0000313" key="2">
    <source>
        <dbReference type="Proteomes" id="UP000186914"/>
    </source>
</evidence>
<dbReference type="AlphaFoldDB" id="A0A1N7F884"/>
<dbReference type="RefSeq" id="WP_175609796.1">
    <property type="nucleotide sequence ID" value="NZ_FTNO01000008.1"/>
</dbReference>
<proteinExistence type="predicted"/>